<keyword evidence="1" id="KW-0472">Membrane</keyword>
<evidence type="ECO:0008006" key="4">
    <source>
        <dbReference type="Google" id="ProtNLM"/>
    </source>
</evidence>
<reference evidence="2" key="2">
    <citation type="submission" date="2020-09" db="EMBL/GenBank/DDBJ databases">
        <authorList>
            <person name="Sun Q."/>
            <person name="Kim S."/>
        </authorList>
    </citation>
    <scope>NUCLEOTIDE SEQUENCE</scope>
    <source>
        <strain evidence="2">KCTC 42650</strain>
    </source>
</reference>
<keyword evidence="1" id="KW-1133">Transmembrane helix</keyword>
<evidence type="ECO:0000313" key="2">
    <source>
        <dbReference type="EMBL" id="GHF55092.1"/>
    </source>
</evidence>
<sequence>MMETPPPRPAGALLSDAVQAVADLVRGEIALARAEVEANLRKAAAGLGLLAAGAAAALVALFVLAGAAVATLVEQGLSAALSGLIVAVVLALVALVLIAVGRKALSPENILPRRTAKNVKRDASTFKEILSNDTAH</sequence>
<evidence type="ECO:0000313" key="3">
    <source>
        <dbReference type="Proteomes" id="UP000626220"/>
    </source>
</evidence>
<name>A0A8J3GZ09_9RHOB</name>
<dbReference type="Proteomes" id="UP000626220">
    <property type="component" value="Unassembled WGS sequence"/>
</dbReference>
<gene>
    <name evidence="2" type="ORF">GCM10017056_28330</name>
</gene>
<protein>
    <recommendedName>
        <fullName evidence="4">Phage holin family protein</fullName>
    </recommendedName>
</protein>
<dbReference type="InterPro" id="IPR009937">
    <property type="entry name" value="Phage_holin_3_6"/>
</dbReference>
<organism evidence="2 3">
    <name type="scientific">Seohaeicola zhoushanensis</name>
    <dbReference type="NCBI Taxonomy" id="1569283"/>
    <lineage>
        <taxon>Bacteria</taxon>
        <taxon>Pseudomonadati</taxon>
        <taxon>Pseudomonadota</taxon>
        <taxon>Alphaproteobacteria</taxon>
        <taxon>Rhodobacterales</taxon>
        <taxon>Roseobacteraceae</taxon>
        <taxon>Seohaeicola</taxon>
    </lineage>
</organism>
<proteinExistence type="predicted"/>
<dbReference type="AlphaFoldDB" id="A0A8J3GZ09"/>
<feature type="transmembrane region" description="Helical" evidence="1">
    <location>
        <begin position="49"/>
        <end position="73"/>
    </location>
</feature>
<comment type="caution">
    <text evidence="2">The sequence shown here is derived from an EMBL/GenBank/DDBJ whole genome shotgun (WGS) entry which is preliminary data.</text>
</comment>
<dbReference type="Pfam" id="PF07332">
    <property type="entry name" value="Phage_holin_3_6"/>
    <property type="match status" value="1"/>
</dbReference>
<keyword evidence="1" id="KW-0812">Transmembrane</keyword>
<reference evidence="2" key="1">
    <citation type="journal article" date="2014" name="Int. J. Syst. Evol. Microbiol.">
        <title>Complete genome sequence of Corynebacterium casei LMG S-19264T (=DSM 44701T), isolated from a smear-ripened cheese.</title>
        <authorList>
            <consortium name="US DOE Joint Genome Institute (JGI-PGF)"/>
            <person name="Walter F."/>
            <person name="Albersmeier A."/>
            <person name="Kalinowski J."/>
            <person name="Ruckert C."/>
        </authorList>
    </citation>
    <scope>NUCLEOTIDE SEQUENCE</scope>
    <source>
        <strain evidence="2">KCTC 42650</strain>
    </source>
</reference>
<evidence type="ECO:0000256" key="1">
    <source>
        <dbReference type="SAM" id="Phobius"/>
    </source>
</evidence>
<feature type="transmembrane region" description="Helical" evidence="1">
    <location>
        <begin position="79"/>
        <end position="100"/>
    </location>
</feature>
<accession>A0A8J3GZ09</accession>
<keyword evidence="3" id="KW-1185">Reference proteome</keyword>
<dbReference type="EMBL" id="BNCJ01000007">
    <property type="protein sequence ID" value="GHF55092.1"/>
    <property type="molecule type" value="Genomic_DNA"/>
</dbReference>